<feature type="domain" description="Retrotransposon gag" evidence="1">
    <location>
        <begin position="111"/>
        <end position="183"/>
    </location>
</feature>
<evidence type="ECO:0000313" key="3">
    <source>
        <dbReference type="EMBL" id="KAH8009536.1"/>
    </source>
</evidence>
<keyword evidence="4" id="KW-1185">Reference proteome</keyword>
<protein>
    <recommendedName>
        <fullName evidence="1">Retrotransposon gag domain-containing protein</fullName>
    </recommendedName>
</protein>
<name>A0A9J6D636_RHIMP</name>
<dbReference type="AlphaFoldDB" id="A0A9J6D636"/>
<dbReference type="EMBL" id="JABSTU010000011">
    <property type="protein sequence ID" value="KAH8009529.1"/>
    <property type="molecule type" value="Genomic_DNA"/>
</dbReference>
<proteinExistence type="predicted"/>
<gene>
    <name evidence="2" type="ORF">HPB51_018175</name>
    <name evidence="3" type="ORF">HPB51_018182</name>
</gene>
<evidence type="ECO:0000313" key="2">
    <source>
        <dbReference type="EMBL" id="KAH8009529.1"/>
    </source>
</evidence>
<organism evidence="2 4">
    <name type="scientific">Rhipicephalus microplus</name>
    <name type="common">Cattle tick</name>
    <name type="synonym">Boophilus microplus</name>
    <dbReference type="NCBI Taxonomy" id="6941"/>
    <lineage>
        <taxon>Eukaryota</taxon>
        <taxon>Metazoa</taxon>
        <taxon>Ecdysozoa</taxon>
        <taxon>Arthropoda</taxon>
        <taxon>Chelicerata</taxon>
        <taxon>Arachnida</taxon>
        <taxon>Acari</taxon>
        <taxon>Parasitiformes</taxon>
        <taxon>Ixodida</taxon>
        <taxon>Ixodoidea</taxon>
        <taxon>Ixodidae</taxon>
        <taxon>Rhipicephalinae</taxon>
        <taxon>Rhipicephalus</taxon>
        <taxon>Boophilus</taxon>
    </lineage>
</organism>
<evidence type="ECO:0000313" key="4">
    <source>
        <dbReference type="Proteomes" id="UP000821866"/>
    </source>
</evidence>
<dbReference type="Pfam" id="PF03732">
    <property type="entry name" value="Retrotrans_gag"/>
    <property type="match status" value="1"/>
</dbReference>
<dbReference type="VEuPathDB" id="VectorBase:LOC119179243"/>
<comment type="caution">
    <text evidence="2">The sequence shown here is derived from an EMBL/GenBank/DDBJ whole genome shotgun (WGS) entry which is preliminary data.</text>
</comment>
<sequence length="192" mass="21577">MPCTGPFRSDAHVGEQARATVTAAPPSVQSPLHATATQLLNVLLEAVRSQPCALKGDPESPQTSVPTSLRVPLPEYSDYSDRISATEYLEALHCYQQATRLSDSVMLGSVLPVSLTAQAARWYRLVDHQTRSMEEFRTLFHSEFLPPEYERHMRRDLKLRTQHPDESLLEYVRALQELYLLADPTASDAEKV</sequence>
<dbReference type="InterPro" id="IPR005162">
    <property type="entry name" value="Retrotrans_gag_dom"/>
</dbReference>
<accession>A0A9J6D636</accession>
<dbReference type="Proteomes" id="UP000821866">
    <property type="component" value="Chromosome 9"/>
</dbReference>
<evidence type="ECO:0000259" key="1">
    <source>
        <dbReference type="Pfam" id="PF03732"/>
    </source>
</evidence>
<dbReference type="EMBL" id="JABSTU010000011">
    <property type="protein sequence ID" value="KAH8009536.1"/>
    <property type="molecule type" value="Genomic_DNA"/>
</dbReference>
<reference evidence="2" key="2">
    <citation type="submission" date="2021-09" db="EMBL/GenBank/DDBJ databases">
        <authorList>
            <person name="Jia N."/>
            <person name="Wang J."/>
            <person name="Shi W."/>
            <person name="Du L."/>
            <person name="Sun Y."/>
            <person name="Zhan W."/>
            <person name="Jiang J."/>
            <person name="Wang Q."/>
            <person name="Zhang B."/>
            <person name="Ji P."/>
            <person name="Sakyi L.B."/>
            <person name="Cui X."/>
            <person name="Yuan T."/>
            <person name="Jiang B."/>
            <person name="Yang W."/>
            <person name="Lam T.T.-Y."/>
            <person name="Chang Q."/>
            <person name="Ding S."/>
            <person name="Wang X."/>
            <person name="Zhu J."/>
            <person name="Ruan X."/>
            <person name="Zhao L."/>
            <person name="Wei J."/>
            <person name="Que T."/>
            <person name="Du C."/>
            <person name="Cheng J."/>
            <person name="Dai P."/>
            <person name="Han X."/>
            <person name="Huang E."/>
            <person name="Gao Y."/>
            <person name="Liu J."/>
            <person name="Shao H."/>
            <person name="Ye R."/>
            <person name="Li L."/>
            <person name="Wei W."/>
            <person name="Wang X."/>
            <person name="Wang C."/>
            <person name="Huo Q."/>
            <person name="Li W."/>
            <person name="Guo W."/>
            <person name="Chen H."/>
            <person name="Chen S."/>
            <person name="Zhou L."/>
            <person name="Zhou L."/>
            <person name="Ni X."/>
            <person name="Tian J."/>
            <person name="Zhou Y."/>
            <person name="Sheng Y."/>
            <person name="Liu T."/>
            <person name="Pan Y."/>
            <person name="Xia L."/>
            <person name="Li J."/>
            <person name="Zhao F."/>
            <person name="Cao W."/>
        </authorList>
    </citation>
    <scope>NUCLEOTIDE SEQUENCE</scope>
    <source>
        <strain evidence="2">Rmic-2018</strain>
        <tissue evidence="2">Larvae</tissue>
    </source>
</reference>
<reference evidence="2" key="1">
    <citation type="journal article" date="2020" name="Cell">
        <title>Large-Scale Comparative Analyses of Tick Genomes Elucidate Their Genetic Diversity and Vector Capacities.</title>
        <authorList>
            <consortium name="Tick Genome and Microbiome Consortium (TIGMIC)"/>
            <person name="Jia N."/>
            <person name="Wang J."/>
            <person name="Shi W."/>
            <person name="Du L."/>
            <person name="Sun Y."/>
            <person name="Zhan W."/>
            <person name="Jiang J.F."/>
            <person name="Wang Q."/>
            <person name="Zhang B."/>
            <person name="Ji P."/>
            <person name="Bell-Sakyi L."/>
            <person name="Cui X.M."/>
            <person name="Yuan T.T."/>
            <person name="Jiang B.G."/>
            <person name="Yang W.F."/>
            <person name="Lam T.T."/>
            <person name="Chang Q.C."/>
            <person name="Ding S.J."/>
            <person name="Wang X.J."/>
            <person name="Zhu J.G."/>
            <person name="Ruan X.D."/>
            <person name="Zhao L."/>
            <person name="Wei J.T."/>
            <person name="Ye R.Z."/>
            <person name="Que T.C."/>
            <person name="Du C.H."/>
            <person name="Zhou Y.H."/>
            <person name="Cheng J.X."/>
            <person name="Dai P.F."/>
            <person name="Guo W.B."/>
            <person name="Han X.H."/>
            <person name="Huang E.J."/>
            <person name="Li L.F."/>
            <person name="Wei W."/>
            <person name="Gao Y.C."/>
            <person name="Liu J.Z."/>
            <person name="Shao H.Z."/>
            <person name="Wang X."/>
            <person name="Wang C.C."/>
            <person name="Yang T.C."/>
            <person name="Huo Q.B."/>
            <person name="Li W."/>
            <person name="Chen H.Y."/>
            <person name="Chen S.E."/>
            <person name="Zhou L.G."/>
            <person name="Ni X.B."/>
            <person name="Tian J.H."/>
            <person name="Sheng Y."/>
            <person name="Liu T."/>
            <person name="Pan Y.S."/>
            <person name="Xia L.Y."/>
            <person name="Li J."/>
            <person name="Zhao F."/>
            <person name="Cao W.C."/>
        </authorList>
    </citation>
    <scope>NUCLEOTIDE SEQUENCE</scope>
    <source>
        <strain evidence="2">Rmic-2018</strain>
    </source>
</reference>